<evidence type="ECO:0000313" key="9">
    <source>
        <dbReference type="EMBL" id="KYO29453.1"/>
    </source>
</evidence>
<evidence type="ECO:0000256" key="1">
    <source>
        <dbReference type="ARBA" id="ARBA00004389"/>
    </source>
</evidence>
<keyword evidence="6 8" id="KW-1133">Transmembrane helix</keyword>
<accession>A0A151MY14</accession>
<keyword evidence="7 8" id="KW-0472">Membrane</keyword>
<keyword evidence="10" id="KW-1185">Reference proteome</keyword>
<evidence type="ECO:0000256" key="8">
    <source>
        <dbReference type="SAM" id="Phobius"/>
    </source>
</evidence>
<dbReference type="Pfam" id="PF15168">
    <property type="entry name" value="TRIQK"/>
    <property type="match status" value="1"/>
</dbReference>
<dbReference type="EMBL" id="AKHW03004704">
    <property type="protein sequence ID" value="KYO29453.1"/>
    <property type="molecule type" value="Genomic_DNA"/>
</dbReference>
<evidence type="ECO:0000256" key="3">
    <source>
        <dbReference type="ARBA" id="ARBA00014257"/>
    </source>
</evidence>
<dbReference type="GO" id="GO:0005789">
    <property type="term" value="C:endoplasmic reticulum membrane"/>
    <property type="evidence" value="ECO:0007669"/>
    <property type="project" value="UniProtKB-SubCell"/>
</dbReference>
<keyword evidence="4 8" id="KW-0812">Transmembrane</keyword>
<comment type="caution">
    <text evidence="9">The sequence shown here is derived from an EMBL/GenBank/DDBJ whole genome shotgun (WGS) entry which is preliminary data.</text>
</comment>
<evidence type="ECO:0000256" key="2">
    <source>
        <dbReference type="ARBA" id="ARBA00007709"/>
    </source>
</evidence>
<organism evidence="9 10">
    <name type="scientific">Alligator mississippiensis</name>
    <name type="common">American alligator</name>
    <dbReference type="NCBI Taxonomy" id="8496"/>
    <lineage>
        <taxon>Eukaryota</taxon>
        <taxon>Metazoa</taxon>
        <taxon>Chordata</taxon>
        <taxon>Craniata</taxon>
        <taxon>Vertebrata</taxon>
        <taxon>Euteleostomi</taxon>
        <taxon>Archelosauria</taxon>
        <taxon>Archosauria</taxon>
        <taxon>Crocodylia</taxon>
        <taxon>Alligatoridae</taxon>
        <taxon>Alligatorinae</taxon>
        <taxon>Alligator</taxon>
    </lineage>
</organism>
<dbReference type="Proteomes" id="UP000050525">
    <property type="component" value="Unassembled WGS sequence"/>
</dbReference>
<feature type="transmembrane region" description="Helical" evidence="8">
    <location>
        <begin position="264"/>
        <end position="284"/>
    </location>
</feature>
<evidence type="ECO:0000256" key="4">
    <source>
        <dbReference type="ARBA" id="ARBA00022692"/>
    </source>
</evidence>
<keyword evidence="5" id="KW-0256">Endoplasmic reticulum</keyword>
<dbReference type="AlphaFoldDB" id="A0A151MY14"/>
<dbReference type="PANTHER" id="PTHR20583:SF1">
    <property type="entry name" value="TRIPLE QXXK_R MOTIF-CONTAINING PROTEIN"/>
    <property type="match status" value="1"/>
</dbReference>
<protein>
    <recommendedName>
        <fullName evidence="3">Triple QxxK/R motif-containing protein</fullName>
    </recommendedName>
</protein>
<sequence>MKGWSWVGNPWGAGVSIIYHNSGCSQDSIYDHTSYFKLCGCSGTSSGKERRQHTCVQEALPQPTDVPYHHLEPGHQMWTHASHCKKVSPPLDPEEVEFQPRLRPFPETKDKDPQDLTQMLLALLRTRLKLLRKKLLNCTKPINGVFGTATSIFLPRNRSCSMPIPDLEPHPGPACSIDDMCLLYRWRNVDKINKTPRLCPSFRSSPSGLGLKKMGRKDASAARSPVEQYRKQIGKQDYKKTKPMLRATRLKAEAKKTAVGIKEVALVLVAILVFLLAFYAFFYLNLSNEVDLDLDPDEN</sequence>
<dbReference type="PANTHER" id="PTHR20583">
    <property type="entry name" value="TRIPLE QXXK/R MOTIF-CONTAINING PROTEIN"/>
    <property type="match status" value="1"/>
</dbReference>
<comment type="similarity">
    <text evidence="2">Belongs to the TRIQK family.</text>
</comment>
<gene>
    <name evidence="9" type="primary">TRIQK</name>
    <name evidence="9" type="ORF">Y1Q_0018055</name>
</gene>
<proteinExistence type="inferred from homology"/>
<evidence type="ECO:0000256" key="7">
    <source>
        <dbReference type="ARBA" id="ARBA00023136"/>
    </source>
</evidence>
<comment type="subcellular location">
    <subcellularLocation>
        <location evidence="1">Endoplasmic reticulum membrane</location>
        <topology evidence="1">Single-pass membrane protein</topology>
    </subcellularLocation>
</comment>
<name>A0A151MY14_ALLMI</name>
<evidence type="ECO:0000256" key="5">
    <source>
        <dbReference type="ARBA" id="ARBA00022824"/>
    </source>
</evidence>
<evidence type="ECO:0000256" key="6">
    <source>
        <dbReference type="ARBA" id="ARBA00022989"/>
    </source>
</evidence>
<dbReference type="InterPro" id="IPR024842">
    <property type="entry name" value="TRIQK"/>
</dbReference>
<reference evidence="9 10" key="1">
    <citation type="journal article" date="2012" name="Genome Biol.">
        <title>Sequencing three crocodilian genomes to illuminate the evolution of archosaurs and amniotes.</title>
        <authorList>
            <person name="St John J.A."/>
            <person name="Braun E.L."/>
            <person name="Isberg S.R."/>
            <person name="Miles L.G."/>
            <person name="Chong A.Y."/>
            <person name="Gongora J."/>
            <person name="Dalzell P."/>
            <person name="Moran C."/>
            <person name="Bed'hom B."/>
            <person name="Abzhanov A."/>
            <person name="Burgess S.C."/>
            <person name="Cooksey A.M."/>
            <person name="Castoe T.A."/>
            <person name="Crawford N.G."/>
            <person name="Densmore L.D."/>
            <person name="Drew J.C."/>
            <person name="Edwards S.V."/>
            <person name="Faircloth B.C."/>
            <person name="Fujita M.K."/>
            <person name="Greenwold M.J."/>
            <person name="Hoffmann F.G."/>
            <person name="Howard J.M."/>
            <person name="Iguchi T."/>
            <person name="Janes D.E."/>
            <person name="Khan S.Y."/>
            <person name="Kohno S."/>
            <person name="de Koning A.J."/>
            <person name="Lance S.L."/>
            <person name="McCarthy F.M."/>
            <person name="McCormack J.E."/>
            <person name="Merchant M.E."/>
            <person name="Peterson D.G."/>
            <person name="Pollock D.D."/>
            <person name="Pourmand N."/>
            <person name="Raney B.J."/>
            <person name="Roessler K.A."/>
            <person name="Sanford J.R."/>
            <person name="Sawyer R.H."/>
            <person name="Schmidt C.J."/>
            <person name="Triplett E.W."/>
            <person name="Tuberville T.D."/>
            <person name="Venegas-Anaya M."/>
            <person name="Howard J.T."/>
            <person name="Jarvis E.D."/>
            <person name="Guillette L.J.Jr."/>
            <person name="Glenn T.C."/>
            <person name="Green R.E."/>
            <person name="Ray D.A."/>
        </authorList>
    </citation>
    <scope>NUCLEOTIDE SEQUENCE [LARGE SCALE GENOMIC DNA]</scope>
    <source>
        <strain evidence="9">KSC_2009_1</strain>
    </source>
</reference>
<evidence type="ECO:0000313" key="10">
    <source>
        <dbReference type="Proteomes" id="UP000050525"/>
    </source>
</evidence>
<dbReference type="eggNOG" id="ENOG502S3QR">
    <property type="taxonomic scope" value="Eukaryota"/>
</dbReference>